<dbReference type="OrthoDB" id="7446204at2759"/>
<gene>
    <name evidence="2" type="ORF">PIBRA_LOCUS12085</name>
</gene>
<evidence type="ECO:0000256" key="1">
    <source>
        <dbReference type="SAM" id="MobiDB-lite"/>
    </source>
</evidence>
<protein>
    <submittedName>
        <fullName evidence="2">Uncharacterized protein</fullName>
    </submittedName>
</protein>
<sequence length="423" mass="48110">MENKPKLEPVRLADWAHNCAFFAKDIELMSENKRSKQTDTESNAKVRLNPIPPSQLLLSFQALKPSGIGQTPVRPVTSIKKKNWNSSVKIVNKERRMTDIKSNIRKTLNFNYKAKATYTRKTLIEKATPELQLLKTSKVKKEQSVLNSEIKLSGIKRIPVTPQRKELAPKQLQINTPKSILRRKLIPNTPLSTASHKSCDGDATFLRIEKEVDDMVQEKEIENDISTNAALPSSTPFKASNGLEYFPTSDVNSLQKDRTILDFSNVGENENSVVALCDAFKKALILHTCQKTDLKQERGSLISVIAVALRHLQEIEEFEKENTVYNNRKQLVGVSPKDFSRTKSPNFKIKKKIVFQNSPKKLHISPKVDKVDAINVYMGIKKNLNFLNTPKIDKTRNNETDTPVRMKKKLQSQLNRLYNDSES</sequence>
<dbReference type="Proteomes" id="UP001152562">
    <property type="component" value="Unassembled WGS sequence"/>
</dbReference>
<organism evidence="2 3">
    <name type="scientific">Pieris brassicae</name>
    <name type="common">White butterfly</name>
    <name type="synonym">Large white butterfly</name>
    <dbReference type="NCBI Taxonomy" id="7116"/>
    <lineage>
        <taxon>Eukaryota</taxon>
        <taxon>Metazoa</taxon>
        <taxon>Ecdysozoa</taxon>
        <taxon>Arthropoda</taxon>
        <taxon>Hexapoda</taxon>
        <taxon>Insecta</taxon>
        <taxon>Pterygota</taxon>
        <taxon>Neoptera</taxon>
        <taxon>Endopterygota</taxon>
        <taxon>Lepidoptera</taxon>
        <taxon>Glossata</taxon>
        <taxon>Ditrysia</taxon>
        <taxon>Papilionoidea</taxon>
        <taxon>Pieridae</taxon>
        <taxon>Pierinae</taxon>
        <taxon>Pieris</taxon>
    </lineage>
</organism>
<feature type="compositionally biased region" description="Basic and acidic residues" evidence="1">
    <location>
        <begin position="393"/>
        <end position="404"/>
    </location>
</feature>
<dbReference type="EMBL" id="CALOZG010000064">
    <property type="protein sequence ID" value="CAH4036263.1"/>
    <property type="molecule type" value="Genomic_DNA"/>
</dbReference>
<feature type="region of interest" description="Disordered" evidence="1">
    <location>
        <begin position="393"/>
        <end position="423"/>
    </location>
</feature>
<comment type="caution">
    <text evidence="2">The sequence shown here is derived from an EMBL/GenBank/DDBJ whole genome shotgun (WGS) entry which is preliminary data.</text>
</comment>
<reference evidence="2" key="1">
    <citation type="submission" date="2022-05" db="EMBL/GenBank/DDBJ databases">
        <authorList>
            <person name="Okamura Y."/>
        </authorList>
    </citation>
    <scope>NUCLEOTIDE SEQUENCE</scope>
</reference>
<keyword evidence="3" id="KW-1185">Reference proteome</keyword>
<accession>A0A9P0TR53</accession>
<evidence type="ECO:0000313" key="2">
    <source>
        <dbReference type="EMBL" id="CAH4036263.1"/>
    </source>
</evidence>
<name>A0A9P0TR53_PIEBR</name>
<feature type="compositionally biased region" description="Polar residues" evidence="1">
    <location>
        <begin position="411"/>
        <end position="423"/>
    </location>
</feature>
<dbReference type="AlphaFoldDB" id="A0A9P0TR53"/>
<proteinExistence type="predicted"/>
<evidence type="ECO:0000313" key="3">
    <source>
        <dbReference type="Proteomes" id="UP001152562"/>
    </source>
</evidence>